<dbReference type="EMBL" id="PFGC01000062">
    <property type="protein sequence ID" value="PIW36322.1"/>
    <property type="molecule type" value="Genomic_DNA"/>
</dbReference>
<comment type="caution">
    <text evidence="1">The sequence shown here is derived from an EMBL/GenBank/DDBJ whole genome shotgun (WGS) entry which is preliminary data.</text>
</comment>
<dbReference type="AlphaFoldDB" id="A0A2M7H243"/>
<accession>A0A2M7H243</accession>
<proteinExistence type="predicted"/>
<evidence type="ECO:0000313" key="1">
    <source>
        <dbReference type="EMBL" id="PIW36322.1"/>
    </source>
</evidence>
<evidence type="ECO:0000313" key="2">
    <source>
        <dbReference type="Proteomes" id="UP000230292"/>
    </source>
</evidence>
<name>A0A2M7H243_9BACT</name>
<protein>
    <submittedName>
        <fullName evidence="1">Uncharacterized protein</fullName>
    </submittedName>
</protein>
<dbReference type="Proteomes" id="UP000230292">
    <property type="component" value="Unassembled WGS sequence"/>
</dbReference>
<gene>
    <name evidence="1" type="ORF">COW24_05955</name>
</gene>
<organism evidence="1 2">
    <name type="scientific">Candidatus Kerfeldbacteria bacterium CG15_BIG_FIL_POST_REV_8_21_14_020_45_12</name>
    <dbReference type="NCBI Taxonomy" id="2014247"/>
    <lineage>
        <taxon>Bacteria</taxon>
        <taxon>Candidatus Kerfeldiibacteriota</taxon>
    </lineage>
</organism>
<reference evidence="1 2" key="1">
    <citation type="submission" date="2017-09" db="EMBL/GenBank/DDBJ databases">
        <title>Depth-based differentiation of microbial function through sediment-hosted aquifers and enrichment of novel symbionts in the deep terrestrial subsurface.</title>
        <authorList>
            <person name="Probst A.J."/>
            <person name="Ladd B."/>
            <person name="Jarett J.K."/>
            <person name="Geller-Mcgrath D.E."/>
            <person name="Sieber C.M."/>
            <person name="Emerson J.B."/>
            <person name="Anantharaman K."/>
            <person name="Thomas B.C."/>
            <person name="Malmstrom R."/>
            <person name="Stieglmeier M."/>
            <person name="Klingl A."/>
            <person name="Woyke T."/>
            <person name="Ryan C.M."/>
            <person name="Banfield J.F."/>
        </authorList>
    </citation>
    <scope>NUCLEOTIDE SEQUENCE [LARGE SCALE GENOMIC DNA]</scope>
    <source>
        <strain evidence="1">CG15_BIG_FIL_POST_REV_8_21_14_020_45_12</strain>
    </source>
</reference>
<sequence>MGWLFPDKINQWVRERAPGVESAMEVSLDEFISYALFTAESSNDSMNSAIVGASVGMQARRLLFPKAQKPLPVELQTPDFLLAPVVPNLIADNMSVIFVTGHLARVKMLFPKVSTDQLNLGAVEETAARMFPEYITSPGAQVGLSLAAGLTLLRARELSFNPDGRMHLKYFEEVEDNSELPKRAVV</sequence>